<evidence type="ECO:0000313" key="5">
    <source>
        <dbReference type="Proteomes" id="UP000245783"/>
    </source>
</evidence>
<keyword evidence="5" id="KW-1185">Reference proteome</keyword>
<dbReference type="CDD" id="cd03443">
    <property type="entry name" value="PaaI_thioesterase"/>
    <property type="match status" value="1"/>
</dbReference>
<dbReference type="PANTHER" id="PTHR21660:SF1">
    <property type="entry name" value="ACYL-COENZYME A THIOESTERASE 13"/>
    <property type="match status" value="1"/>
</dbReference>
<gene>
    <name evidence="4" type="ORF">IE81DRAFT_320187</name>
</gene>
<dbReference type="InParanoid" id="A0A316W8I8"/>
<name>A0A316W8I8_9BASI</name>
<dbReference type="OrthoDB" id="46529at2759"/>
<reference evidence="4 5" key="1">
    <citation type="journal article" date="2018" name="Mol. Biol. Evol.">
        <title>Broad Genomic Sampling Reveals a Smut Pathogenic Ancestry of the Fungal Clade Ustilaginomycotina.</title>
        <authorList>
            <person name="Kijpornyongpan T."/>
            <person name="Mondo S.J."/>
            <person name="Barry K."/>
            <person name="Sandor L."/>
            <person name="Lee J."/>
            <person name="Lipzen A."/>
            <person name="Pangilinan J."/>
            <person name="LaButti K."/>
            <person name="Hainaut M."/>
            <person name="Henrissat B."/>
            <person name="Grigoriev I.V."/>
            <person name="Spatafora J.W."/>
            <person name="Aime M.C."/>
        </authorList>
    </citation>
    <scope>NUCLEOTIDE SEQUENCE [LARGE SCALE GENOMIC DNA]</scope>
    <source>
        <strain evidence="4 5">MCA 4658</strain>
    </source>
</reference>
<keyword evidence="2" id="KW-0378">Hydrolase</keyword>
<proteinExistence type="inferred from homology"/>
<dbReference type="NCBIfam" id="TIGR00369">
    <property type="entry name" value="unchar_dom_1"/>
    <property type="match status" value="1"/>
</dbReference>
<evidence type="ECO:0000259" key="3">
    <source>
        <dbReference type="Pfam" id="PF03061"/>
    </source>
</evidence>
<dbReference type="InterPro" id="IPR039298">
    <property type="entry name" value="ACOT13"/>
</dbReference>
<evidence type="ECO:0000313" key="4">
    <source>
        <dbReference type="EMBL" id="PWN45428.1"/>
    </source>
</evidence>
<dbReference type="STRING" id="1522189.A0A316W8I8"/>
<dbReference type="EMBL" id="KZ819355">
    <property type="protein sequence ID" value="PWN45428.1"/>
    <property type="molecule type" value="Genomic_DNA"/>
</dbReference>
<accession>A0A316W8I8</accession>
<dbReference type="Gene3D" id="3.10.129.10">
    <property type="entry name" value="Hotdog Thioesterase"/>
    <property type="match status" value="1"/>
</dbReference>
<dbReference type="PANTHER" id="PTHR21660">
    <property type="entry name" value="THIOESTERASE SUPERFAMILY MEMBER-RELATED"/>
    <property type="match status" value="1"/>
</dbReference>
<dbReference type="InterPro" id="IPR006683">
    <property type="entry name" value="Thioestr_dom"/>
</dbReference>
<organism evidence="4 5">
    <name type="scientific">Ceraceosorus guamensis</name>
    <dbReference type="NCBI Taxonomy" id="1522189"/>
    <lineage>
        <taxon>Eukaryota</taxon>
        <taxon>Fungi</taxon>
        <taxon>Dikarya</taxon>
        <taxon>Basidiomycota</taxon>
        <taxon>Ustilaginomycotina</taxon>
        <taxon>Exobasidiomycetes</taxon>
        <taxon>Ceraceosorales</taxon>
        <taxon>Ceraceosoraceae</taxon>
        <taxon>Ceraceosorus</taxon>
    </lineage>
</organism>
<dbReference type="SUPFAM" id="SSF54637">
    <property type="entry name" value="Thioesterase/thiol ester dehydrase-isomerase"/>
    <property type="match status" value="1"/>
</dbReference>
<protein>
    <recommendedName>
        <fullName evidence="3">Thioesterase domain-containing protein</fullName>
    </recommendedName>
</protein>
<dbReference type="RefSeq" id="XP_025372588.1">
    <property type="nucleotide sequence ID" value="XM_025512944.1"/>
</dbReference>
<dbReference type="AlphaFoldDB" id="A0A316W8I8"/>
<comment type="similarity">
    <text evidence="1">Belongs to the thioesterase PaaI family.</text>
</comment>
<feature type="domain" description="Thioesterase" evidence="3">
    <location>
        <begin position="57"/>
        <end position="127"/>
    </location>
</feature>
<evidence type="ECO:0000256" key="1">
    <source>
        <dbReference type="ARBA" id="ARBA00008324"/>
    </source>
</evidence>
<sequence length="174" mass="18117">MTAASPCLTFTRRVAAAFIKTQGHDANCFPAMKILSAIPGTVRASVTIRSENLNRLGSLHGGAICSLTDTMGSLALATKGLYSTGVSTDINTTFVKAGGGAGDEVHAIGTVVSLGKTLATTRFELRHPVSDAVLAYGSHTKFVGKALGHAENVDFDETGNHVLKGRPPSEWPAH</sequence>
<dbReference type="InterPro" id="IPR029069">
    <property type="entry name" value="HotDog_dom_sf"/>
</dbReference>
<dbReference type="GeneID" id="37034814"/>
<dbReference type="FunCoup" id="A0A316W8I8">
    <property type="interactions" value="61"/>
</dbReference>
<dbReference type="InterPro" id="IPR003736">
    <property type="entry name" value="PAAI_dom"/>
</dbReference>
<dbReference type="Pfam" id="PF03061">
    <property type="entry name" value="4HBT"/>
    <property type="match status" value="1"/>
</dbReference>
<evidence type="ECO:0000256" key="2">
    <source>
        <dbReference type="ARBA" id="ARBA00022801"/>
    </source>
</evidence>
<dbReference type="Proteomes" id="UP000245783">
    <property type="component" value="Unassembled WGS sequence"/>
</dbReference>
<dbReference type="GO" id="GO:0047617">
    <property type="term" value="F:fatty acyl-CoA hydrolase activity"/>
    <property type="evidence" value="ECO:0007669"/>
    <property type="project" value="InterPro"/>
</dbReference>